<feature type="transmembrane region" description="Helical" evidence="6">
    <location>
        <begin position="142"/>
        <end position="162"/>
    </location>
</feature>
<keyword evidence="8" id="KW-1185">Reference proteome</keyword>
<feature type="transmembrane region" description="Helical" evidence="6">
    <location>
        <begin position="319"/>
        <end position="343"/>
    </location>
</feature>
<feature type="transmembrane region" description="Helical" evidence="6">
    <location>
        <begin position="284"/>
        <end position="307"/>
    </location>
</feature>
<feature type="transmembrane region" description="Helical" evidence="6">
    <location>
        <begin position="12"/>
        <end position="30"/>
    </location>
</feature>
<dbReference type="PANTHER" id="PTHR30250">
    <property type="entry name" value="PST FAMILY PREDICTED COLANIC ACID TRANSPORTER"/>
    <property type="match status" value="1"/>
</dbReference>
<feature type="transmembrane region" description="Helical" evidence="6">
    <location>
        <begin position="211"/>
        <end position="232"/>
    </location>
</feature>
<dbReference type="InterPro" id="IPR002797">
    <property type="entry name" value="Polysacc_synth"/>
</dbReference>
<feature type="transmembrane region" description="Helical" evidence="6">
    <location>
        <begin position="355"/>
        <end position="378"/>
    </location>
</feature>
<evidence type="ECO:0000256" key="5">
    <source>
        <dbReference type="ARBA" id="ARBA00023136"/>
    </source>
</evidence>
<reference evidence="7 8" key="1">
    <citation type="submission" date="2020-07" db="EMBL/GenBank/DDBJ databases">
        <title>MOT database genomes.</title>
        <authorList>
            <person name="Joseph S."/>
            <person name="Aduse-Opoku J."/>
            <person name="Hashim A."/>
            <person name="Wade W."/>
            <person name="Curtis M."/>
        </authorList>
    </citation>
    <scope>NUCLEOTIDE SEQUENCE [LARGE SCALE GENOMIC DNA]</scope>
    <source>
        <strain evidence="7 8">CIP 106318</strain>
    </source>
</reference>
<protein>
    <submittedName>
        <fullName evidence="7">Oligosaccharide flippase family protein</fullName>
    </submittedName>
</protein>
<dbReference type="PANTHER" id="PTHR30250:SF11">
    <property type="entry name" value="O-ANTIGEN TRANSPORTER-RELATED"/>
    <property type="match status" value="1"/>
</dbReference>
<organism evidence="7 8">
    <name type="scientific">Gemelliphila palaticanis</name>
    <dbReference type="NCBI Taxonomy" id="81950"/>
    <lineage>
        <taxon>Bacteria</taxon>
        <taxon>Bacillati</taxon>
        <taxon>Bacillota</taxon>
        <taxon>Bacilli</taxon>
        <taxon>Bacillales</taxon>
        <taxon>Gemellaceae</taxon>
        <taxon>Gemelliphila</taxon>
    </lineage>
</organism>
<evidence type="ECO:0000256" key="6">
    <source>
        <dbReference type="SAM" id="Phobius"/>
    </source>
</evidence>
<proteinExistence type="predicted"/>
<feature type="transmembrane region" description="Helical" evidence="6">
    <location>
        <begin position="80"/>
        <end position="102"/>
    </location>
</feature>
<dbReference type="RefSeq" id="WP_179941158.1">
    <property type="nucleotide sequence ID" value="NZ_JACBYF010000005.1"/>
</dbReference>
<keyword evidence="5 6" id="KW-0472">Membrane</keyword>
<evidence type="ECO:0000313" key="8">
    <source>
        <dbReference type="Proteomes" id="UP000531840"/>
    </source>
</evidence>
<evidence type="ECO:0000256" key="4">
    <source>
        <dbReference type="ARBA" id="ARBA00022989"/>
    </source>
</evidence>
<accession>A0ABX2T1Q0</accession>
<evidence type="ECO:0000313" key="7">
    <source>
        <dbReference type="EMBL" id="NYS47379.1"/>
    </source>
</evidence>
<keyword evidence="4 6" id="KW-1133">Transmembrane helix</keyword>
<comment type="subcellular location">
    <subcellularLocation>
        <location evidence="1">Cell membrane</location>
        <topology evidence="1">Multi-pass membrane protein</topology>
    </subcellularLocation>
</comment>
<feature type="transmembrane region" description="Helical" evidence="6">
    <location>
        <begin position="452"/>
        <end position="472"/>
    </location>
</feature>
<evidence type="ECO:0000256" key="1">
    <source>
        <dbReference type="ARBA" id="ARBA00004651"/>
    </source>
</evidence>
<feature type="transmembrane region" description="Helical" evidence="6">
    <location>
        <begin position="168"/>
        <end position="190"/>
    </location>
</feature>
<evidence type="ECO:0000256" key="2">
    <source>
        <dbReference type="ARBA" id="ARBA00022475"/>
    </source>
</evidence>
<feature type="transmembrane region" description="Helical" evidence="6">
    <location>
        <begin position="50"/>
        <end position="68"/>
    </location>
</feature>
<keyword evidence="2" id="KW-1003">Cell membrane</keyword>
<feature type="transmembrane region" description="Helical" evidence="6">
    <location>
        <begin position="244"/>
        <end position="264"/>
    </location>
</feature>
<dbReference type="InterPro" id="IPR050833">
    <property type="entry name" value="Poly_Biosynth_Transport"/>
</dbReference>
<evidence type="ECO:0000256" key="3">
    <source>
        <dbReference type="ARBA" id="ARBA00022692"/>
    </source>
</evidence>
<feature type="transmembrane region" description="Helical" evidence="6">
    <location>
        <begin position="384"/>
        <end position="401"/>
    </location>
</feature>
<gene>
    <name evidence="7" type="ORF">HZY85_04100</name>
</gene>
<name>A0ABX2T1Q0_9BACL</name>
<dbReference type="Proteomes" id="UP000531840">
    <property type="component" value="Unassembled WGS sequence"/>
</dbReference>
<comment type="caution">
    <text evidence="7">The sequence shown here is derived from an EMBL/GenBank/DDBJ whole genome shotgun (WGS) entry which is preliminary data.</text>
</comment>
<feature type="transmembrane region" description="Helical" evidence="6">
    <location>
        <begin position="114"/>
        <end position="130"/>
    </location>
</feature>
<dbReference type="Pfam" id="PF01943">
    <property type="entry name" value="Polysacc_synt"/>
    <property type="match status" value="1"/>
</dbReference>
<feature type="transmembrane region" description="Helical" evidence="6">
    <location>
        <begin position="422"/>
        <end position="440"/>
    </location>
</feature>
<keyword evidence="3 6" id="KW-0812">Transmembrane</keyword>
<dbReference type="EMBL" id="JACBYF010000005">
    <property type="protein sequence ID" value="NYS47379.1"/>
    <property type="molecule type" value="Genomic_DNA"/>
</dbReference>
<sequence>MKNLKLNAIFFLLVRILNIAFPLITGPYIARTLSKENIGNYDTVNTITQFFIPLATFGIYTYGLRAISKVKNDKNNINKLFSELFYISIISTFITTTIYVIYVESIDTNNIRYYLYYILGLQIISQFFAIEWVNEAFENYSFILYKTIFIRILMLTLLFTMVKEANDIINYALVMSGIEILNILLSFIWIKRSVKLVSIGVKNLIKTFKNLIPLFLLANINMLFTYLDKLFLTKAPSSNYVADYVMASNIVMMILGVISGAISVNVPRLSYYIGQNKYNEYKNLVYKGSMAFSFFVAPISIGLIILGPSATIIYGSEKFATAGIATSIFAARAIIYILEIILGTHILFVTGHEKIITLFVFIGGFINLILNTILYNLNLYNPEYYVGTTMLAEFIIVIFYINIIKRKNIISLKIIFSNLFKYLIISSSFFLIFYIVSIFYPNDKFMNLNLIMNTLITIISSAVLYIIINFIIKDEILLEIFKSVKNTIKRLVG</sequence>